<gene>
    <name evidence="1" type="ORF">SAMN06295945_1120</name>
</gene>
<protein>
    <recommendedName>
        <fullName evidence="3">DUF3108 domain-containing protein</fullName>
    </recommendedName>
</protein>
<reference evidence="2" key="1">
    <citation type="submission" date="2017-08" db="EMBL/GenBank/DDBJ databases">
        <authorList>
            <person name="Varghese N."/>
            <person name="Submissions S."/>
        </authorList>
    </citation>
    <scope>NUCLEOTIDE SEQUENCE [LARGE SCALE GENOMIC DNA]</scope>
    <source>
        <strain evidence="2">AP-Melu-1000-B4</strain>
    </source>
</reference>
<sequence length="267" mass="29766">MGLLDKTLMVAILLSFTHASYGQKQIPSKLQFDYELRLKVDFKQREAFLKKSGEEPAVYEKALSFISGSVHAADISDIVEIGADNYQINSIGTLTPMLNLALSNQKLHRQSYGDVSKDSLSTMSYIEKRGNTERLQAKLDSKAGKVLFIKDKTETGSAAITGNLLDLLNVMYTFVGRKPPPTTASYNITDSKSLKQYTLTKAELWDFPFNGIKVKAYRYFKAATKDDSSTLEIWLTEKDNIPLRMVVGLGERYGATIQADLKTIPAL</sequence>
<keyword evidence="2" id="KW-1185">Reference proteome</keyword>
<dbReference type="EMBL" id="OANS01000003">
    <property type="protein sequence ID" value="SNX28773.1"/>
    <property type="molecule type" value="Genomic_DNA"/>
</dbReference>
<evidence type="ECO:0008006" key="3">
    <source>
        <dbReference type="Google" id="ProtNLM"/>
    </source>
</evidence>
<dbReference type="RefSeq" id="WP_096673181.1">
    <property type="nucleotide sequence ID" value="NZ_OANS01000003.1"/>
</dbReference>
<dbReference type="AlphaFoldDB" id="A0A240E0J2"/>
<evidence type="ECO:0000313" key="1">
    <source>
        <dbReference type="EMBL" id="SNX28773.1"/>
    </source>
</evidence>
<name>A0A240E0J2_9BURK</name>
<proteinExistence type="predicted"/>
<accession>A0A240E0J2</accession>
<organism evidence="1 2">
    <name type="scientific">Polynucleobacter meluiroseus</name>
    <dbReference type="NCBI Taxonomy" id="1938814"/>
    <lineage>
        <taxon>Bacteria</taxon>
        <taxon>Pseudomonadati</taxon>
        <taxon>Pseudomonadota</taxon>
        <taxon>Betaproteobacteria</taxon>
        <taxon>Burkholderiales</taxon>
        <taxon>Burkholderiaceae</taxon>
        <taxon>Polynucleobacter</taxon>
    </lineage>
</organism>
<evidence type="ECO:0000313" key="2">
    <source>
        <dbReference type="Proteomes" id="UP000218069"/>
    </source>
</evidence>
<dbReference type="OrthoDB" id="9128271at2"/>
<dbReference type="Proteomes" id="UP000218069">
    <property type="component" value="Unassembled WGS sequence"/>
</dbReference>